<dbReference type="PANTHER" id="PTHR18896:SF76">
    <property type="entry name" value="PHOSPHOLIPASE"/>
    <property type="match status" value="1"/>
</dbReference>
<dbReference type="CDD" id="cd09140">
    <property type="entry name" value="PLDc_vPLD1_2_like_bac_1"/>
    <property type="match status" value="1"/>
</dbReference>
<dbReference type="Proteomes" id="UP000048908">
    <property type="component" value="Unassembled WGS sequence"/>
</dbReference>
<comment type="subcellular location">
    <subcellularLocation>
        <location evidence="3">Secreted</location>
    </subcellularLocation>
</comment>
<dbReference type="CDD" id="cd09143">
    <property type="entry name" value="PLDc_vPLD1_2_like_bac_2"/>
    <property type="match status" value="1"/>
</dbReference>
<evidence type="ECO:0000259" key="12">
    <source>
        <dbReference type="PROSITE" id="PS50035"/>
    </source>
</evidence>
<dbReference type="Pfam" id="PF13091">
    <property type="entry name" value="PLDc_2"/>
    <property type="match status" value="1"/>
</dbReference>
<dbReference type="SMART" id="SM00155">
    <property type="entry name" value="PLDc"/>
    <property type="match status" value="2"/>
</dbReference>
<evidence type="ECO:0000256" key="7">
    <source>
        <dbReference type="ARBA" id="ARBA00022801"/>
    </source>
</evidence>
<dbReference type="OrthoDB" id="8828485at2"/>
<keyword evidence="11" id="KW-0472">Membrane</keyword>
<keyword evidence="11" id="KW-0812">Transmembrane</keyword>
<feature type="compositionally biased region" description="Basic and acidic residues" evidence="10">
    <location>
        <begin position="168"/>
        <end position="180"/>
    </location>
</feature>
<sequence length="550" mass="61210">MPTTDEMTKPLLRPGETCWRIERADRLALIVDAADYFLHLRTALIGAEQAIYLIGWDFDLRIEMVPGQGDADGNAPDGWPNRLGDFLEAVVDRRPDVQLHILKWDGAMLAEIATQAWETLSLKMASKRIHFALDSHHPAGACHHQKIVVVDDRLAFCGGIDVTTERWDTRDHAPDDDRRTNPNGSSHGPWHDVTTALLGPVARALGDLGRLRWEAATGETLPVPQAQGSLPWPDDLIPDFEDVEVGIARTAPRYHGEPLINEIEELYLASIRAARHTIYVESQYLAAGSLCEAMEARLAEPDGPEIVIVNPLEAESFLEDEAMHSIRSRMMQRLHDADARGGGGRFAIFYPVNDAGTSIYVHAKVFIVDDRILRVGSSNVDNRSMGFDTECDIAIDAKTTADRDRIRTIMLSLLAEHLDCDPDTLRATWSEHSALVPAIEELRQEDGRSLRPLTPHKLDPLEQTLANTRLFDPRHWPRSQVSPKDRAKHAGKRAAEPYHLEVSGAGTILLAVGAIAVGIWIGRRMIRRRPPLAAPAISTDRTFRPPARHN</sequence>
<keyword evidence="14" id="KW-1185">Reference proteome</keyword>
<evidence type="ECO:0000256" key="1">
    <source>
        <dbReference type="ARBA" id="ARBA00000798"/>
    </source>
</evidence>
<feature type="region of interest" description="Disordered" evidence="10">
    <location>
        <begin position="168"/>
        <end position="192"/>
    </location>
</feature>
<dbReference type="STRING" id="282197.SAMN04488517_101368"/>
<proteinExistence type="predicted"/>
<keyword evidence="7" id="KW-0378">Hydrolase</keyword>
<keyword evidence="8" id="KW-0443">Lipid metabolism</keyword>
<dbReference type="EMBL" id="CXPG01000014">
    <property type="protein sequence ID" value="CTQ32439.1"/>
    <property type="molecule type" value="Genomic_DNA"/>
</dbReference>
<dbReference type="InterPro" id="IPR025202">
    <property type="entry name" value="PLD-like_dom"/>
</dbReference>
<organism evidence="13 14">
    <name type="scientific">Jannaschia rubra</name>
    <dbReference type="NCBI Taxonomy" id="282197"/>
    <lineage>
        <taxon>Bacteria</taxon>
        <taxon>Pseudomonadati</taxon>
        <taxon>Pseudomonadota</taxon>
        <taxon>Alphaproteobacteria</taxon>
        <taxon>Rhodobacterales</taxon>
        <taxon>Roseobacteraceae</taxon>
        <taxon>Jannaschia</taxon>
    </lineage>
</organism>
<dbReference type="SUPFAM" id="SSF56024">
    <property type="entry name" value="Phospholipase D/nuclease"/>
    <property type="match status" value="2"/>
</dbReference>
<dbReference type="RefSeq" id="WP_074962383.1">
    <property type="nucleotide sequence ID" value="NZ_CXPG01000014.1"/>
</dbReference>
<evidence type="ECO:0000313" key="14">
    <source>
        <dbReference type="Proteomes" id="UP000048908"/>
    </source>
</evidence>
<dbReference type="PANTHER" id="PTHR18896">
    <property type="entry name" value="PHOSPHOLIPASE D"/>
    <property type="match status" value="1"/>
</dbReference>
<evidence type="ECO:0000256" key="10">
    <source>
        <dbReference type="SAM" id="MobiDB-lite"/>
    </source>
</evidence>
<gene>
    <name evidence="13" type="primary">ywiE_2</name>
    <name evidence="13" type="ORF">JAN5088_01204</name>
</gene>
<keyword evidence="13" id="KW-0808">Transferase</keyword>
<evidence type="ECO:0000256" key="11">
    <source>
        <dbReference type="SAM" id="Phobius"/>
    </source>
</evidence>
<dbReference type="Gene3D" id="3.30.870.10">
    <property type="entry name" value="Endonuclease Chain A"/>
    <property type="match status" value="2"/>
</dbReference>
<comment type="catalytic activity">
    <reaction evidence="1">
        <text>a 1,2-diacyl-sn-glycero-3-phosphocholine + H2O = a 1,2-diacyl-sn-glycero-3-phosphate + choline + H(+)</text>
        <dbReference type="Rhea" id="RHEA:14445"/>
        <dbReference type="ChEBI" id="CHEBI:15354"/>
        <dbReference type="ChEBI" id="CHEBI:15377"/>
        <dbReference type="ChEBI" id="CHEBI:15378"/>
        <dbReference type="ChEBI" id="CHEBI:57643"/>
        <dbReference type="ChEBI" id="CHEBI:58608"/>
        <dbReference type="EC" id="3.1.4.4"/>
    </reaction>
</comment>
<evidence type="ECO:0000256" key="8">
    <source>
        <dbReference type="ARBA" id="ARBA00023098"/>
    </source>
</evidence>
<name>A0A0M6XMY3_9RHOB</name>
<keyword evidence="11" id="KW-1133">Transmembrane helix</keyword>
<feature type="transmembrane region" description="Helical" evidence="11">
    <location>
        <begin position="502"/>
        <end position="522"/>
    </location>
</feature>
<dbReference type="InterPro" id="IPR001736">
    <property type="entry name" value="PLipase_D/transphosphatidylase"/>
</dbReference>
<dbReference type="PROSITE" id="PS50035">
    <property type="entry name" value="PLD"/>
    <property type="match status" value="2"/>
</dbReference>
<feature type="region of interest" description="Disordered" evidence="10">
    <location>
        <begin position="474"/>
        <end position="494"/>
    </location>
</feature>
<dbReference type="Pfam" id="PF00614">
    <property type="entry name" value="PLDc"/>
    <property type="match status" value="1"/>
</dbReference>
<evidence type="ECO:0000256" key="9">
    <source>
        <dbReference type="ARBA" id="ARBA00029594"/>
    </source>
</evidence>
<evidence type="ECO:0000256" key="5">
    <source>
        <dbReference type="ARBA" id="ARBA00022525"/>
    </source>
</evidence>
<dbReference type="InterPro" id="IPR015679">
    <property type="entry name" value="PLipase_D_fam"/>
</dbReference>
<dbReference type="GO" id="GO:0009395">
    <property type="term" value="P:phospholipid catabolic process"/>
    <property type="evidence" value="ECO:0007669"/>
    <property type="project" value="TreeGrafter"/>
</dbReference>
<dbReference type="GO" id="GO:0016740">
    <property type="term" value="F:transferase activity"/>
    <property type="evidence" value="ECO:0007669"/>
    <property type="project" value="UniProtKB-KW"/>
</dbReference>
<evidence type="ECO:0000256" key="4">
    <source>
        <dbReference type="ARBA" id="ARBA00018392"/>
    </source>
</evidence>
<reference evidence="13 14" key="1">
    <citation type="submission" date="2015-07" db="EMBL/GenBank/DDBJ databases">
        <authorList>
            <person name="Noorani M."/>
        </authorList>
    </citation>
    <scope>NUCLEOTIDE SEQUENCE [LARGE SCALE GENOMIC DNA]</scope>
    <source>
        <strain evidence="13 14">CECT 5088</strain>
    </source>
</reference>
<protein>
    <recommendedName>
        <fullName evidence="4">Phospholipase D</fullName>
    </recommendedName>
    <alternativeName>
        <fullName evidence="9">Choline phosphatase</fullName>
    </alternativeName>
</protein>
<feature type="domain" description="PLD phosphodiesterase" evidence="12">
    <location>
        <begin position="139"/>
        <end position="166"/>
    </location>
</feature>
<evidence type="ECO:0000313" key="13">
    <source>
        <dbReference type="EMBL" id="CTQ32439.1"/>
    </source>
</evidence>
<accession>A0A0M6XMY3</accession>
<keyword evidence="6" id="KW-0677">Repeat</keyword>
<evidence type="ECO:0000256" key="6">
    <source>
        <dbReference type="ARBA" id="ARBA00022737"/>
    </source>
</evidence>
<comment type="function">
    <text evidence="2">Could be a virulence factor.</text>
</comment>
<keyword evidence="5" id="KW-0964">Secreted</keyword>
<evidence type="ECO:0000256" key="3">
    <source>
        <dbReference type="ARBA" id="ARBA00004613"/>
    </source>
</evidence>
<dbReference type="GO" id="GO:0004630">
    <property type="term" value="F:phospholipase D activity"/>
    <property type="evidence" value="ECO:0007669"/>
    <property type="project" value="UniProtKB-EC"/>
</dbReference>
<feature type="domain" description="PLD phosphodiesterase" evidence="12">
    <location>
        <begin position="357"/>
        <end position="384"/>
    </location>
</feature>
<evidence type="ECO:0000256" key="2">
    <source>
        <dbReference type="ARBA" id="ARBA00003145"/>
    </source>
</evidence>
<dbReference type="GO" id="GO:0005576">
    <property type="term" value="C:extracellular region"/>
    <property type="evidence" value="ECO:0007669"/>
    <property type="project" value="UniProtKB-SubCell"/>
</dbReference>
<dbReference type="AlphaFoldDB" id="A0A0M6XMY3"/>